<dbReference type="InterPro" id="IPR036388">
    <property type="entry name" value="WH-like_DNA-bd_sf"/>
</dbReference>
<dbReference type="InterPro" id="IPR013324">
    <property type="entry name" value="RNA_pol_sigma_r3/r4-like"/>
</dbReference>
<dbReference type="EMBL" id="BJXR01000023">
    <property type="protein sequence ID" value="GEN07301.1"/>
    <property type="molecule type" value="Genomic_DNA"/>
</dbReference>
<dbReference type="NCBIfam" id="TIGR03001">
    <property type="entry name" value="Sig-70_gmx1"/>
    <property type="match status" value="1"/>
</dbReference>
<dbReference type="STRING" id="1334629.MFUL124B02_36855"/>
<dbReference type="InterPro" id="IPR014284">
    <property type="entry name" value="RNA_pol_sigma-70_dom"/>
</dbReference>
<evidence type="ECO:0000313" key="3">
    <source>
        <dbReference type="EMBL" id="SET96054.1"/>
    </source>
</evidence>
<dbReference type="CDD" id="cd06171">
    <property type="entry name" value="Sigma70_r4"/>
    <property type="match status" value="1"/>
</dbReference>
<evidence type="ECO:0000313" key="4">
    <source>
        <dbReference type="Proteomes" id="UP000183760"/>
    </source>
</evidence>
<comment type="caution">
    <text evidence="2">The sequence shown here is derived from an EMBL/GenBank/DDBJ whole genome shotgun (WGS) entry which is preliminary data.</text>
</comment>
<dbReference type="GO" id="GO:0016987">
    <property type="term" value="F:sigma factor activity"/>
    <property type="evidence" value="ECO:0007669"/>
    <property type="project" value="InterPro"/>
</dbReference>
<proteinExistence type="predicted"/>
<gene>
    <name evidence="2" type="ORF">MFU01_23380</name>
    <name evidence="3" type="ORF">SAMN05443572_10477</name>
</gene>
<dbReference type="EMBL" id="FOIB01000004">
    <property type="protein sequence ID" value="SET96054.1"/>
    <property type="molecule type" value="Genomic_DNA"/>
</dbReference>
<accession>A0A511SZH6</accession>
<dbReference type="Proteomes" id="UP000183760">
    <property type="component" value="Unassembled WGS sequence"/>
</dbReference>
<dbReference type="OrthoDB" id="5525258at2"/>
<sequence length="294" mass="32517">MGDALGLSRTFVAVTPVKTPSEADLGTLEARLQALLARARHEQPTLCFQPEDFVRHLAARMPAAKDPCALLEQVHAGELLLTFACAHADTSALALLDASVFARVGAWFPAEDAERVAELKQRLRHRLLVAKGTPLPRIATYTGRGPLERWVHAVATRLLADLHAEAPRHVALDALPSDADALVGGDAELSFIRARHQEDFRECLQEALATLSPRERGLLRLHHVDNLSVDSVGLMYQTSRSTAARWIAQAREQLVERTRDALIRRLQLAPDELESLLALIRSQLEVSLHRLLRP</sequence>
<organism evidence="2 5">
    <name type="scientific">Myxococcus fulvus</name>
    <dbReference type="NCBI Taxonomy" id="33"/>
    <lineage>
        <taxon>Bacteria</taxon>
        <taxon>Pseudomonadati</taxon>
        <taxon>Myxococcota</taxon>
        <taxon>Myxococcia</taxon>
        <taxon>Myxococcales</taxon>
        <taxon>Cystobacterineae</taxon>
        <taxon>Myxococcaceae</taxon>
        <taxon>Myxococcus</taxon>
    </lineage>
</organism>
<dbReference type="GO" id="GO:0003677">
    <property type="term" value="F:DNA binding"/>
    <property type="evidence" value="ECO:0007669"/>
    <property type="project" value="InterPro"/>
</dbReference>
<dbReference type="Proteomes" id="UP000321514">
    <property type="component" value="Unassembled WGS sequence"/>
</dbReference>
<dbReference type="AlphaFoldDB" id="A0A511SZH6"/>
<dbReference type="InterPro" id="IPR013249">
    <property type="entry name" value="RNA_pol_sigma70_r4_t2"/>
</dbReference>
<evidence type="ECO:0000259" key="1">
    <source>
        <dbReference type="Pfam" id="PF08281"/>
    </source>
</evidence>
<protein>
    <submittedName>
        <fullName evidence="3">RNA polymerase sigma-70 factor, ECF subfamily</fullName>
    </submittedName>
</protein>
<reference evidence="3 4" key="1">
    <citation type="submission" date="2016-10" db="EMBL/GenBank/DDBJ databases">
        <authorList>
            <person name="Varghese N."/>
            <person name="Submissions S."/>
        </authorList>
    </citation>
    <scope>NUCLEOTIDE SEQUENCE [LARGE SCALE GENOMIC DNA]</scope>
    <source>
        <strain evidence="3 4">DSM 16525</strain>
    </source>
</reference>
<dbReference type="Gene3D" id="1.10.10.10">
    <property type="entry name" value="Winged helix-like DNA-binding domain superfamily/Winged helix DNA-binding domain"/>
    <property type="match status" value="1"/>
</dbReference>
<name>A0A511SZH6_MYXFU</name>
<feature type="domain" description="RNA polymerase sigma factor 70 region 4 type 2" evidence="1">
    <location>
        <begin position="201"/>
        <end position="254"/>
    </location>
</feature>
<keyword evidence="4" id="KW-1185">Reference proteome</keyword>
<dbReference type="GO" id="GO:0006352">
    <property type="term" value="P:DNA-templated transcription initiation"/>
    <property type="evidence" value="ECO:0007669"/>
    <property type="project" value="InterPro"/>
</dbReference>
<evidence type="ECO:0000313" key="2">
    <source>
        <dbReference type="EMBL" id="GEN07301.1"/>
    </source>
</evidence>
<reference evidence="2 5" key="2">
    <citation type="submission" date="2019-07" db="EMBL/GenBank/DDBJ databases">
        <title>Whole genome shotgun sequence of Myxococcus fulvus NBRC 100333.</title>
        <authorList>
            <person name="Hosoyama A."/>
            <person name="Uohara A."/>
            <person name="Ohji S."/>
            <person name="Ichikawa N."/>
        </authorList>
    </citation>
    <scope>NUCLEOTIDE SEQUENCE [LARGE SCALE GENOMIC DNA]</scope>
    <source>
        <strain evidence="2 5">NBRC 100333</strain>
    </source>
</reference>
<dbReference type="SUPFAM" id="SSF88659">
    <property type="entry name" value="Sigma3 and sigma4 domains of RNA polymerase sigma factors"/>
    <property type="match status" value="1"/>
</dbReference>
<dbReference type="Pfam" id="PF08281">
    <property type="entry name" value="Sigma70_r4_2"/>
    <property type="match status" value="1"/>
</dbReference>
<evidence type="ECO:0000313" key="5">
    <source>
        <dbReference type="Proteomes" id="UP000321514"/>
    </source>
</evidence>
<dbReference type="InterPro" id="IPR011745">
    <property type="entry name" value="RNA_pol_sigma70_MYXXA"/>
</dbReference>
<dbReference type="NCBIfam" id="TIGR02937">
    <property type="entry name" value="sigma70-ECF"/>
    <property type="match status" value="1"/>
</dbReference>
<dbReference type="RefSeq" id="WP_074953164.1">
    <property type="nucleotide sequence ID" value="NZ_BJXR01000023.1"/>
</dbReference>